<evidence type="ECO:0000313" key="1">
    <source>
        <dbReference type="EMBL" id="QUE49353.1"/>
    </source>
</evidence>
<sequence>MTGGTHAAIVAINDTFAANTLANYTAAGGYTLSYNASGSPDFGDGAGDGFLNVNVPASNNTGSLVTSLGTVDAEDVGKQLTLVFRLDGRSVNFHSDNVSFTVNATVVPSTTVSTTTFPEWDNAGTAATGAGAITDWRMKNAVGTLSYTIQAADVGNTLGWKFASASTSSGGYSFGIDNWSLSVVPEPSSSLLALAGCTTLMLRRRR</sequence>
<accession>A0A975G5I7</accession>
<dbReference type="AlphaFoldDB" id="A0A975G5I7"/>
<protein>
    <submittedName>
        <fullName evidence="1">PEP-CTERM sorting domain-containing protein</fullName>
    </submittedName>
</protein>
<proteinExistence type="predicted"/>
<reference evidence="1" key="1">
    <citation type="submission" date="2021-04" db="EMBL/GenBank/DDBJ databases">
        <title>Luteolibacter sp. 32A isolated from the skin of an Anderson's salamander (Ambystoma andersonii).</title>
        <authorList>
            <person name="Spergser J."/>
            <person name="Busse H.-J."/>
        </authorList>
    </citation>
    <scope>NUCLEOTIDE SEQUENCE</scope>
    <source>
        <strain evidence="1">32A</strain>
    </source>
</reference>
<gene>
    <name evidence="1" type="ORF">KBB96_10765</name>
</gene>
<dbReference type="InterPro" id="IPR013424">
    <property type="entry name" value="Ice-binding_C"/>
</dbReference>
<dbReference type="KEGG" id="lamb:KBB96_10765"/>
<dbReference type="Proteomes" id="UP000676169">
    <property type="component" value="Chromosome"/>
</dbReference>
<dbReference type="RefSeq" id="WP_211629414.1">
    <property type="nucleotide sequence ID" value="NZ_CP073100.1"/>
</dbReference>
<dbReference type="EMBL" id="CP073100">
    <property type="protein sequence ID" value="QUE49353.1"/>
    <property type="molecule type" value="Genomic_DNA"/>
</dbReference>
<name>A0A975G5I7_9BACT</name>
<dbReference type="NCBIfam" id="TIGR02595">
    <property type="entry name" value="PEP_CTERM"/>
    <property type="match status" value="1"/>
</dbReference>
<organism evidence="1 2">
    <name type="scientific">Luteolibacter ambystomatis</name>
    <dbReference type="NCBI Taxonomy" id="2824561"/>
    <lineage>
        <taxon>Bacteria</taxon>
        <taxon>Pseudomonadati</taxon>
        <taxon>Verrucomicrobiota</taxon>
        <taxon>Verrucomicrobiia</taxon>
        <taxon>Verrucomicrobiales</taxon>
        <taxon>Verrucomicrobiaceae</taxon>
        <taxon>Luteolibacter</taxon>
    </lineage>
</organism>
<evidence type="ECO:0000313" key="2">
    <source>
        <dbReference type="Proteomes" id="UP000676169"/>
    </source>
</evidence>
<keyword evidence="2" id="KW-1185">Reference proteome</keyword>